<proteinExistence type="predicted"/>
<protein>
    <submittedName>
        <fullName evidence="1">DNA polymerase III subunit chi</fullName>
    </submittedName>
</protein>
<dbReference type="EMBL" id="AAOE01000004">
    <property type="protein sequence ID" value="EAR10468.1"/>
    <property type="molecule type" value="Genomic_DNA"/>
</dbReference>
<dbReference type="Pfam" id="PF04364">
    <property type="entry name" value="DNA_pol3_chi"/>
    <property type="match status" value="1"/>
</dbReference>
<evidence type="ECO:0000313" key="2">
    <source>
        <dbReference type="Proteomes" id="UP000005953"/>
    </source>
</evidence>
<dbReference type="SUPFAM" id="SSF102400">
    <property type="entry name" value="DNA polymerase III chi subunit"/>
    <property type="match status" value="1"/>
</dbReference>
<comment type="caution">
    <text evidence="1">The sequence shown here is derived from an EMBL/GenBank/DDBJ whole genome shotgun (WGS) entry which is preliminary data.</text>
</comment>
<dbReference type="PANTHER" id="PTHR38767">
    <property type="entry name" value="DNA POLYMERASE III SUBUNIT CHI"/>
    <property type="match status" value="1"/>
</dbReference>
<gene>
    <name evidence="1" type="ORF">MED297_01565</name>
</gene>
<dbReference type="InterPro" id="IPR007459">
    <property type="entry name" value="DNA_pol3_chi"/>
</dbReference>
<accession>A4BBY3</accession>
<dbReference type="RefSeq" id="WP_008046727.1">
    <property type="nucleotide sequence ID" value="NZ_CH724153.1"/>
</dbReference>
<dbReference type="Gene3D" id="3.40.50.10110">
    <property type="entry name" value="DNA polymerase III subunit chi"/>
    <property type="match status" value="1"/>
</dbReference>
<name>A4BBY3_9GAMM</name>
<dbReference type="PANTHER" id="PTHR38767:SF1">
    <property type="entry name" value="DNA POLYMERASE III SUBUNIT CHI"/>
    <property type="match status" value="1"/>
</dbReference>
<organism evidence="1 2">
    <name type="scientific">Reinekea blandensis MED297</name>
    <dbReference type="NCBI Taxonomy" id="314283"/>
    <lineage>
        <taxon>Bacteria</taxon>
        <taxon>Pseudomonadati</taxon>
        <taxon>Pseudomonadota</taxon>
        <taxon>Gammaproteobacteria</taxon>
        <taxon>Oceanospirillales</taxon>
        <taxon>Saccharospirillaceae</taxon>
        <taxon>Reinekea</taxon>
    </lineage>
</organism>
<sequence>MTKIDFHILPSADDSATYHYVARLANKARGKAHQVLIAVNSSEELEPVSQALWSVSPDSFLAHTNCATAPFPLQLTASEECGDHHDVLINLCHETPTFFSRFKRVIEVVSQDPIRLQASRSRYRDYSDNGYPIERFDLRR</sequence>
<keyword evidence="2" id="KW-1185">Reference proteome</keyword>
<dbReference type="InterPro" id="IPR036768">
    <property type="entry name" value="PolIII_chi_sf"/>
</dbReference>
<dbReference type="GO" id="GO:0003887">
    <property type="term" value="F:DNA-directed DNA polymerase activity"/>
    <property type="evidence" value="ECO:0007669"/>
    <property type="project" value="InterPro"/>
</dbReference>
<dbReference type="Proteomes" id="UP000005953">
    <property type="component" value="Unassembled WGS sequence"/>
</dbReference>
<dbReference type="AlphaFoldDB" id="A4BBY3"/>
<dbReference type="GO" id="GO:0006260">
    <property type="term" value="P:DNA replication"/>
    <property type="evidence" value="ECO:0007669"/>
    <property type="project" value="InterPro"/>
</dbReference>
<dbReference type="OrthoDB" id="5297568at2"/>
<dbReference type="STRING" id="314283.MED297_01565"/>
<dbReference type="HOGENOM" id="CLU_131584_2_0_6"/>
<dbReference type="GO" id="GO:0003677">
    <property type="term" value="F:DNA binding"/>
    <property type="evidence" value="ECO:0007669"/>
    <property type="project" value="InterPro"/>
</dbReference>
<reference evidence="1 2" key="1">
    <citation type="submission" date="2006-02" db="EMBL/GenBank/DDBJ databases">
        <authorList>
            <person name="Pinhassi J."/>
            <person name="Pedros-Alio C."/>
            <person name="Ferriera S."/>
            <person name="Johnson J."/>
            <person name="Kravitz S."/>
            <person name="Halpern A."/>
            <person name="Remington K."/>
            <person name="Beeson K."/>
            <person name="Tran B."/>
            <person name="Rogers Y.-H."/>
            <person name="Friedman R."/>
            <person name="Venter J.C."/>
        </authorList>
    </citation>
    <scope>NUCLEOTIDE SEQUENCE [LARGE SCALE GENOMIC DNA]</scope>
    <source>
        <strain evidence="1 2">MED297</strain>
    </source>
</reference>
<evidence type="ECO:0000313" key="1">
    <source>
        <dbReference type="EMBL" id="EAR10468.1"/>
    </source>
</evidence>
<dbReference type="GO" id="GO:0032298">
    <property type="term" value="P:positive regulation of DNA-templated DNA replication initiation"/>
    <property type="evidence" value="ECO:0007669"/>
    <property type="project" value="TreeGrafter"/>
</dbReference>